<reference evidence="1" key="1">
    <citation type="submission" date="2020-02" db="EMBL/GenBank/DDBJ databases">
        <authorList>
            <person name="Meier V. D."/>
        </authorList>
    </citation>
    <scope>NUCLEOTIDE SEQUENCE</scope>
    <source>
        <strain evidence="1">AVDCRST_MAG82</strain>
    </source>
</reference>
<gene>
    <name evidence="1" type="ORF">AVDCRST_MAG82-2147</name>
</gene>
<name>A0A6J4Q1D1_9ACTN</name>
<dbReference type="EMBL" id="CADCVA010000294">
    <property type="protein sequence ID" value="CAA9431515.1"/>
    <property type="molecule type" value="Genomic_DNA"/>
</dbReference>
<protein>
    <submittedName>
        <fullName evidence="1">Uncharacterized protein</fullName>
    </submittedName>
</protein>
<dbReference type="AlphaFoldDB" id="A0A6J4Q1D1"/>
<accession>A0A6J4Q1D1</accession>
<organism evidence="1">
    <name type="scientific">uncultured Rubrobacteraceae bacterium</name>
    <dbReference type="NCBI Taxonomy" id="349277"/>
    <lineage>
        <taxon>Bacteria</taxon>
        <taxon>Bacillati</taxon>
        <taxon>Actinomycetota</taxon>
        <taxon>Rubrobacteria</taxon>
        <taxon>Rubrobacterales</taxon>
        <taxon>Rubrobacteraceae</taxon>
        <taxon>environmental samples</taxon>
    </lineage>
</organism>
<evidence type="ECO:0000313" key="1">
    <source>
        <dbReference type="EMBL" id="CAA9431515.1"/>
    </source>
</evidence>
<sequence>MEGRTDRIEGVLRRIEGRVERWRAERQAREEEVEADRDALWAEAVEREELLAETIEGEESRRRSAGEICREQKAVFVVHSRETRKALEGLSGESVHLVRMVPAEGASARSVGLVGSWLIFE</sequence>
<proteinExistence type="predicted"/>